<dbReference type="STRING" id="1464122.SAMN05421737_106194"/>
<name>A0A1G6K4Q5_9BACI</name>
<evidence type="ECO:0008006" key="4">
    <source>
        <dbReference type="Google" id="ProtNLM"/>
    </source>
</evidence>
<dbReference type="AlphaFoldDB" id="A0A1G6K4Q5"/>
<reference evidence="3" key="1">
    <citation type="submission" date="2016-09" db="EMBL/GenBank/DDBJ databases">
        <authorList>
            <person name="Varghese N."/>
            <person name="Submissions S."/>
        </authorList>
    </citation>
    <scope>NUCLEOTIDE SEQUENCE [LARGE SCALE GENOMIC DNA]</scope>
    <source>
        <strain evidence="3">25nlg</strain>
    </source>
</reference>
<sequence length="127" mass="15295">MLVYIFRLLLIAIAVIFVYSIVTYFMHPNRKLQKAHETKQFYFLDDEKNVRKNFQLTYKGVLFEGEKYLSATQGSFSVEHIYMKAEKHDLQGFDHDDFHFIEQEIGLRYPKAQMIWPSPIKEFLRKH</sequence>
<protein>
    <recommendedName>
        <fullName evidence="4">Sigma-w pathway protein ysdB</fullName>
    </recommendedName>
</protein>
<proteinExistence type="predicted"/>
<organism evidence="2 3">
    <name type="scientific">Shouchella lonarensis</name>
    <dbReference type="NCBI Taxonomy" id="1464122"/>
    <lineage>
        <taxon>Bacteria</taxon>
        <taxon>Bacillati</taxon>
        <taxon>Bacillota</taxon>
        <taxon>Bacilli</taxon>
        <taxon>Bacillales</taxon>
        <taxon>Bacillaceae</taxon>
        <taxon>Shouchella</taxon>
    </lineage>
</organism>
<gene>
    <name evidence="2" type="ORF">SAMN05421737_106194</name>
</gene>
<accession>A0A1G6K4Q5</accession>
<evidence type="ECO:0000256" key="1">
    <source>
        <dbReference type="SAM" id="Phobius"/>
    </source>
</evidence>
<keyword evidence="1" id="KW-1133">Transmembrane helix</keyword>
<feature type="transmembrane region" description="Helical" evidence="1">
    <location>
        <begin position="6"/>
        <end position="26"/>
    </location>
</feature>
<evidence type="ECO:0000313" key="2">
    <source>
        <dbReference type="EMBL" id="SDC25903.1"/>
    </source>
</evidence>
<dbReference type="RefSeq" id="WP_090775803.1">
    <property type="nucleotide sequence ID" value="NZ_FMYM01000006.1"/>
</dbReference>
<dbReference type="OrthoDB" id="2735026at2"/>
<evidence type="ECO:0000313" key="3">
    <source>
        <dbReference type="Proteomes" id="UP000242662"/>
    </source>
</evidence>
<dbReference type="EMBL" id="FMYM01000006">
    <property type="protein sequence ID" value="SDC25903.1"/>
    <property type="molecule type" value="Genomic_DNA"/>
</dbReference>
<dbReference type="Proteomes" id="UP000242662">
    <property type="component" value="Unassembled WGS sequence"/>
</dbReference>
<keyword evidence="3" id="KW-1185">Reference proteome</keyword>
<keyword evidence="1" id="KW-0472">Membrane</keyword>
<keyword evidence="1" id="KW-0812">Transmembrane</keyword>